<comment type="caution">
    <text evidence="1">The sequence shown here is derived from an EMBL/GenBank/DDBJ whole genome shotgun (WGS) entry which is preliminary data.</text>
</comment>
<gene>
    <name evidence="1" type="ORF">FD43_GL001185</name>
</gene>
<evidence type="ECO:0000313" key="2">
    <source>
        <dbReference type="Proteomes" id="UP000051794"/>
    </source>
</evidence>
<sequence>MEVLPMAETFSSNNPSAHLLAQLRLRNYFASYLKQIVAKKFSDDEKYPQFEQLLSKQNNFEVVNYLLILTEKYHNHADLLNVLINIMQRD</sequence>
<organism evidence="1 2">
    <name type="scientific">Apilactobacillus kunkeei DSM 12361 = ATCC 700308</name>
    <dbReference type="NCBI Taxonomy" id="1423768"/>
    <lineage>
        <taxon>Bacteria</taxon>
        <taxon>Bacillati</taxon>
        <taxon>Bacillota</taxon>
        <taxon>Bacilli</taxon>
        <taxon>Lactobacillales</taxon>
        <taxon>Lactobacillaceae</taxon>
        <taxon>Apilactobacillus</taxon>
    </lineage>
</organism>
<protein>
    <submittedName>
        <fullName evidence="1">Uncharacterized protein</fullName>
    </submittedName>
</protein>
<accession>A0A0R1FZI2</accession>
<reference evidence="1 2" key="1">
    <citation type="journal article" date="2015" name="Genome Announc.">
        <title>Expanding the biotechnology potential of lactobacilli through comparative genomics of 213 strains and associated genera.</title>
        <authorList>
            <person name="Sun Z."/>
            <person name="Harris H.M."/>
            <person name="McCann A."/>
            <person name="Guo C."/>
            <person name="Argimon S."/>
            <person name="Zhang W."/>
            <person name="Yang X."/>
            <person name="Jeffery I.B."/>
            <person name="Cooney J.C."/>
            <person name="Kagawa T.F."/>
            <person name="Liu W."/>
            <person name="Song Y."/>
            <person name="Salvetti E."/>
            <person name="Wrobel A."/>
            <person name="Rasinkangas P."/>
            <person name="Parkhill J."/>
            <person name="Rea M.C."/>
            <person name="O'Sullivan O."/>
            <person name="Ritari J."/>
            <person name="Douillard F.P."/>
            <person name="Paul Ross R."/>
            <person name="Yang R."/>
            <person name="Briner A.E."/>
            <person name="Felis G.E."/>
            <person name="de Vos W.M."/>
            <person name="Barrangou R."/>
            <person name="Klaenhammer T.R."/>
            <person name="Caufield P.W."/>
            <person name="Cui Y."/>
            <person name="Zhang H."/>
            <person name="O'Toole P.W."/>
        </authorList>
    </citation>
    <scope>NUCLEOTIDE SEQUENCE [LARGE SCALE GENOMIC DNA]</scope>
    <source>
        <strain evidence="1 2">DSM 12361</strain>
    </source>
</reference>
<dbReference type="Proteomes" id="UP000051794">
    <property type="component" value="Unassembled WGS sequence"/>
</dbReference>
<dbReference type="PATRIC" id="fig|1423768.4.peg.1196"/>
<dbReference type="AlphaFoldDB" id="A0A0R1FZI2"/>
<dbReference type="EMBL" id="AZCK01000004">
    <property type="protein sequence ID" value="KRK24055.1"/>
    <property type="molecule type" value="Genomic_DNA"/>
</dbReference>
<proteinExistence type="predicted"/>
<name>A0A0R1FZI2_9LACO</name>
<evidence type="ECO:0000313" key="1">
    <source>
        <dbReference type="EMBL" id="KRK24055.1"/>
    </source>
</evidence>